<evidence type="ECO:0008006" key="3">
    <source>
        <dbReference type="Google" id="ProtNLM"/>
    </source>
</evidence>
<accession>A0ABP8K5Q1</accession>
<dbReference type="EMBL" id="BAABGM010000007">
    <property type="protein sequence ID" value="GAA4401058.1"/>
    <property type="molecule type" value="Genomic_DNA"/>
</dbReference>
<organism evidence="1 2">
    <name type="scientific">Fodinibacter luteus</name>
    <dbReference type="NCBI Taxonomy" id="552064"/>
    <lineage>
        <taxon>Bacteria</taxon>
        <taxon>Bacillati</taxon>
        <taxon>Actinomycetota</taxon>
        <taxon>Actinomycetes</taxon>
        <taxon>Micrococcales</taxon>
        <taxon>Intrasporangiaceae</taxon>
        <taxon>Fodinibacter (ex Wang et al. 2009)</taxon>
    </lineage>
</organism>
<keyword evidence="2" id="KW-1185">Reference proteome</keyword>
<dbReference type="RefSeq" id="WP_345203071.1">
    <property type="nucleotide sequence ID" value="NZ_BAABGM010000007.1"/>
</dbReference>
<evidence type="ECO:0000313" key="1">
    <source>
        <dbReference type="EMBL" id="GAA4401058.1"/>
    </source>
</evidence>
<proteinExistence type="predicted"/>
<dbReference type="Pfam" id="PF12028">
    <property type="entry name" value="DUF3515"/>
    <property type="match status" value="1"/>
</dbReference>
<dbReference type="Proteomes" id="UP001500945">
    <property type="component" value="Unassembled WGS sequence"/>
</dbReference>
<dbReference type="InterPro" id="IPR021903">
    <property type="entry name" value="DUF3515"/>
</dbReference>
<sequence>MAAVALSACSSAVEVAVPAAGSSPACEAAARAWPDEVSGMPRRDTAPGGPAVAAWGDPAVVARCGVASPGPTDTECLEVDGVGWIPERLSDGTRFTSFGHEPALEVLVPREYAPEGLLLPAFAPAASALPGNGLRCR</sequence>
<reference evidence="2" key="1">
    <citation type="journal article" date="2019" name="Int. J. Syst. Evol. Microbiol.">
        <title>The Global Catalogue of Microorganisms (GCM) 10K type strain sequencing project: providing services to taxonomists for standard genome sequencing and annotation.</title>
        <authorList>
            <consortium name="The Broad Institute Genomics Platform"/>
            <consortium name="The Broad Institute Genome Sequencing Center for Infectious Disease"/>
            <person name="Wu L."/>
            <person name="Ma J."/>
        </authorList>
    </citation>
    <scope>NUCLEOTIDE SEQUENCE [LARGE SCALE GENOMIC DNA]</scope>
    <source>
        <strain evidence="2">JCM 17809</strain>
    </source>
</reference>
<gene>
    <name evidence="1" type="ORF">GCM10023168_10280</name>
</gene>
<name>A0ABP8K5Q1_9MICO</name>
<protein>
    <recommendedName>
        <fullName evidence="3">DUF3515 family protein</fullName>
    </recommendedName>
</protein>
<comment type="caution">
    <text evidence="1">The sequence shown here is derived from an EMBL/GenBank/DDBJ whole genome shotgun (WGS) entry which is preliminary data.</text>
</comment>
<evidence type="ECO:0000313" key="2">
    <source>
        <dbReference type="Proteomes" id="UP001500945"/>
    </source>
</evidence>